<reference evidence="5 6" key="1">
    <citation type="submission" date="2018-08" db="EMBL/GenBank/DDBJ databases">
        <title>A genome reference for cultivated species of the human gut microbiota.</title>
        <authorList>
            <person name="Zou Y."/>
            <person name="Xue W."/>
            <person name="Luo G."/>
        </authorList>
    </citation>
    <scope>NUCLEOTIDE SEQUENCE [LARGE SCALE GENOMIC DNA]</scope>
    <source>
        <strain evidence="5 6">TF08-14</strain>
    </source>
</reference>
<dbReference type="EMBL" id="QSRJ01000005">
    <property type="protein sequence ID" value="RGL10444.1"/>
    <property type="molecule type" value="Genomic_DNA"/>
</dbReference>
<evidence type="ECO:0000256" key="1">
    <source>
        <dbReference type="ARBA" id="ARBA00023015"/>
    </source>
</evidence>
<keyword evidence="1" id="KW-0805">Transcription regulation</keyword>
<dbReference type="Gene3D" id="1.10.260.40">
    <property type="entry name" value="lambda repressor-like DNA-binding domains"/>
    <property type="match status" value="1"/>
</dbReference>
<evidence type="ECO:0000256" key="3">
    <source>
        <dbReference type="ARBA" id="ARBA00023163"/>
    </source>
</evidence>
<dbReference type="Pfam" id="PF13377">
    <property type="entry name" value="Peripla_BP_3"/>
    <property type="match status" value="1"/>
</dbReference>
<evidence type="ECO:0000259" key="4">
    <source>
        <dbReference type="PROSITE" id="PS50932"/>
    </source>
</evidence>
<dbReference type="CDD" id="cd01392">
    <property type="entry name" value="HTH_LacI"/>
    <property type="match status" value="1"/>
</dbReference>
<keyword evidence="2 5" id="KW-0238">DNA-binding</keyword>
<keyword evidence="3" id="KW-0804">Transcription</keyword>
<dbReference type="InterPro" id="IPR028082">
    <property type="entry name" value="Peripla_BP_I"/>
</dbReference>
<dbReference type="GO" id="GO:0000976">
    <property type="term" value="F:transcription cis-regulatory region binding"/>
    <property type="evidence" value="ECO:0007669"/>
    <property type="project" value="TreeGrafter"/>
</dbReference>
<dbReference type="SUPFAM" id="SSF47413">
    <property type="entry name" value="lambda repressor-like DNA-binding domains"/>
    <property type="match status" value="1"/>
</dbReference>
<dbReference type="RefSeq" id="WP_117679502.1">
    <property type="nucleotide sequence ID" value="NZ_CALJOO010000046.1"/>
</dbReference>
<dbReference type="AlphaFoldDB" id="A0A3E4QUG8"/>
<dbReference type="InterPro" id="IPR046335">
    <property type="entry name" value="LacI/GalR-like_sensor"/>
</dbReference>
<dbReference type="CDD" id="cd01574">
    <property type="entry name" value="PBP1_LacI"/>
    <property type="match status" value="1"/>
</dbReference>
<name>A0A3E4QUG8_9ACTN</name>
<dbReference type="PROSITE" id="PS00356">
    <property type="entry name" value="HTH_LACI_1"/>
    <property type="match status" value="1"/>
</dbReference>
<dbReference type="InterPro" id="IPR000843">
    <property type="entry name" value="HTH_LacI"/>
</dbReference>
<dbReference type="PANTHER" id="PTHR30146">
    <property type="entry name" value="LACI-RELATED TRANSCRIPTIONAL REPRESSOR"/>
    <property type="match status" value="1"/>
</dbReference>
<evidence type="ECO:0000313" key="5">
    <source>
        <dbReference type="EMBL" id="RGL10444.1"/>
    </source>
</evidence>
<dbReference type="Proteomes" id="UP000260943">
    <property type="component" value="Unassembled WGS sequence"/>
</dbReference>
<evidence type="ECO:0000313" key="6">
    <source>
        <dbReference type="Proteomes" id="UP000260943"/>
    </source>
</evidence>
<sequence length="348" mass="38660">MERDNKMTAADSAVHKPGRAVSMADVAKLAGVSRQTVSRVVNGQACVVEETRKRVMDAMDQLGFYPSFAGRSLRGGRYGCIGLCMFDITHTGNVATLEGLMSAAREYGYAVTLIEFDESESVRLRDTARRLAELPVDGMVFNTNRTIEDFDEFEPLNGLPTIIISMKEHPRCTTIDSDQYGCSQLVVDHLRSRGHTQIRHLAGPKDSITADFRTRGWRDSLERAGLEVVEPLHGDWTADSGYELGEKLVQDTEMTALYAANDQMAMGAIMALRAHGRRVPEDVSVIGVDDSMQGMVPHNDLTTVRFDMRERGRKTFDYFFAQLSGESKVETVRLPGELVERGTVADRI</sequence>
<comment type="caution">
    <text evidence="5">The sequence shown here is derived from an EMBL/GenBank/DDBJ whole genome shotgun (WGS) entry which is preliminary data.</text>
</comment>
<dbReference type="SMART" id="SM00354">
    <property type="entry name" value="HTH_LACI"/>
    <property type="match status" value="1"/>
</dbReference>
<gene>
    <name evidence="5" type="ORF">DXC81_05270</name>
</gene>
<dbReference type="InterPro" id="IPR010982">
    <property type="entry name" value="Lambda_DNA-bd_dom_sf"/>
</dbReference>
<evidence type="ECO:0000256" key="2">
    <source>
        <dbReference type="ARBA" id="ARBA00023125"/>
    </source>
</evidence>
<feature type="domain" description="HTH lacI-type" evidence="4">
    <location>
        <begin position="21"/>
        <end position="75"/>
    </location>
</feature>
<dbReference type="GO" id="GO:0003700">
    <property type="term" value="F:DNA-binding transcription factor activity"/>
    <property type="evidence" value="ECO:0007669"/>
    <property type="project" value="TreeGrafter"/>
</dbReference>
<accession>A0A3E4QUG8</accession>
<protein>
    <submittedName>
        <fullName evidence="5">LacI family DNA-binding transcriptional regulator</fullName>
    </submittedName>
</protein>
<dbReference type="Gene3D" id="3.40.50.2300">
    <property type="match status" value="2"/>
</dbReference>
<proteinExistence type="predicted"/>
<dbReference type="PANTHER" id="PTHR30146:SF153">
    <property type="entry name" value="LACTOSE OPERON REPRESSOR"/>
    <property type="match status" value="1"/>
</dbReference>
<dbReference type="Pfam" id="PF00356">
    <property type="entry name" value="LacI"/>
    <property type="match status" value="1"/>
</dbReference>
<dbReference type="SUPFAM" id="SSF53822">
    <property type="entry name" value="Periplasmic binding protein-like I"/>
    <property type="match status" value="1"/>
</dbReference>
<dbReference type="PRINTS" id="PR00036">
    <property type="entry name" value="HTHLACI"/>
</dbReference>
<dbReference type="PROSITE" id="PS50932">
    <property type="entry name" value="HTH_LACI_2"/>
    <property type="match status" value="1"/>
</dbReference>
<organism evidence="5 6">
    <name type="scientific">Collinsella tanakaei</name>
    <dbReference type="NCBI Taxonomy" id="626935"/>
    <lineage>
        <taxon>Bacteria</taxon>
        <taxon>Bacillati</taxon>
        <taxon>Actinomycetota</taxon>
        <taxon>Coriobacteriia</taxon>
        <taxon>Coriobacteriales</taxon>
        <taxon>Coriobacteriaceae</taxon>
        <taxon>Collinsella</taxon>
    </lineage>
</organism>